<protein>
    <submittedName>
        <fullName evidence="1">Uncharacterized protein</fullName>
    </submittedName>
</protein>
<gene>
    <name evidence="1" type="ORF">BINO364_LOCUS5104</name>
</gene>
<organism evidence="1 2">
    <name type="scientific">Brenthis ino</name>
    <name type="common">lesser marbled fritillary</name>
    <dbReference type="NCBI Taxonomy" id="405034"/>
    <lineage>
        <taxon>Eukaryota</taxon>
        <taxon>Metazoa</taxon>
        <taxon>Ecdysozoa</taxon>
        <taxon>Arthropoda</taxon>
        <taxon>Hexapoda</taxon>
        <taxon>Insecta</taxon>
        <taxon>Pterygota</taxon>
        <taxon>Neoptera</taxon>
        <taxon>Endopterygota</taxon>
        <taxon>Lepidoptera</taxon>
        <taxon>Glossata</taxon>
        <taxon>Ditrysia</taxon>
        <taxon>Papilionoidea</taxon>
        <taxon>Nymphalidae</taxon>
        <taxon>Heliconiinae</taxon>
        <taxon>Argynnini</taxon>
        <taxon>Brenthis</taxon>
    </lineage>
</organism>
<dbReference type="Proteomes" id="UP000838878">
    <property type="component" value="Chromosome 13"/>
</dbReference>
<evidence type="ECO:0000313" key="2">
    <source>
        <dbReference type="Proteomes" id="UP000838878"/>
    </source>
</evidence>
<reference evidence="1" key="1">
    <citation type="submission" date="2021-12" db="EMBL/GenBank/DDBJ databases">
        <authorList>
            <person name="Martin H S."/>
        </authorList>
    </citation>
    <scope>NUCLEOTIDE SEQUENCE</scope>
</reference>
<proteinExistence type="predicted"/>
<feature type="non-terminal residue" evidence="1">
    <location>
        <position position="71"/>
    </location>
</feature>
<dbReference type="AlphaFoldDB" id="A0A8J9Y606"/>
<accession>A0A8J9Y606</accession>
<dbReference type="EMBL" id="OV170233">
    <property type="protein sequence ID" value="CAH0718664.1"/>
    <property type="molecule type" value="Genomic_DNA"/>
</dbReference>
<evidence type="ECO:0000313" key="1">
    <source>
        <dbReference type="EMBL" id="CAH0718664.1"/>
    </source>
</evidence>
<keyword evidence="2" id="KW-1185">Reference proteome</keyword>
<sequence length="71" mass="7700">MRGLYNTLAPIFVPATRVHVHVHHRVCAPAHCRRQREAGAVEGGPTAFESPLTCTDAGRLLIALTIDASRL</sequence>
<name>A0A8J9Y606_9NEOP</name>